<feature type="compositionally biased region" description="Basic and acidic residues" evidence="1">
    <location>
        <begin position="119"/>
        <end position="134"/>
    </location>
</feature>
<name>A0A4C1VQF9_EUMVA</name>
<protein>
    <submittedName>
        <fullName evidence="2">Uncharacterized protein</fullName>
    </submittedName>
</protein>
<evidence type="ECO:0000313" key="3">
    <source>
        <dbReference type="Proteomes" id="UP000299102"/>
    </source>
</evidence>
<feature type="region of interest" description="Disordered" evidence="1">
    <location>
        <begin position="25"/>
        <end position="148"/>
    </location>
</feature>
<sequence>MESNAALPPIPIFLYPLPFRARHARTSRSRFRSNMSSRRTRAQMSPARRRVLSLQVPPPPAAPPAAPAAPARRATAAARPPRPAADRRPRARPASHRPPPARRARRRPPPARRYVTCGDTKEIMKILSPDHHFTTSDSTLDGVRDERS</sequence>
<dbReference type="AlphaFoldDB" id="A0A4C1VQF9"/>
<proteinExistence type="predicted"/>
<feature type="compositionally biased region" description="Low complexity" evidence="1">
    <location>
        <begin position="68"/>
        <end position="79"/>
    </location>
</feature>
<comment type="caution">
    <text evidence="2">The sequence shown here is derived from an EMBL/GenBank/DDBJ whole genome shotgun (WGS) entry which is preliminary data.</text>
</comment>
<feature type="compositionally biased region" description="Pro residues" evidence="1">
    <location>
        <begin position="56"/>
        <end position="67"/>
    </location>
</feature>
<keyword evidence="3" id="KW-1185">Reference proteome</keyword>
<reference evidence="2 3" key="1">
    <citation type="journal article" date="2019" name="Commun. Biol.">
        <title>The bagworm genome reveals a unique fibroin gene that provides high tensile strength.</title>
        <authorList>
            <person name="Kono N."/>
            <person name="Nakamura H."/>
            <person name="Ohtoshi R."/>
            <person name="Tomita M."/>
            <person name="Numata K."/>
            <person name="Arakawa K."/>
        </authorList>
    </citation>
    <scope>NUCLEOTIDE SEQUENCE [LARGE SCALE GENOMIC DNA]</scope>
</reference>
<organism evidence="2 3">
    <name type="scientific">Eumeta variegata</name>
    <name type="common">Bagworm moth</name>
    <name type="synonym">Eumeta japonica</name>
    <dbReference type="NCBI Taxonomy" id="151549"/>
    <lineage>
        <taxon>Eukaryota</taxon>
        <taxon>Metazoa</taxon>
        <taxon>Ecdysozoa</taxon>
        <taxon>Arthropoda</taxon>
        <taxon>Hexapoda</taxon>
        <taxon>Insecta</taxon>
        <taxon>Pterygota</taxon>
        <taxon>Neoptera</taxon>
        <taxon>Endopterygota</taxon>
        <taxon>Lepidoptera</taxon>
        <taxon>Glossata</taxon>
        <taxon>Ditrysia</taxon>
        <taxon>Tineoidea</taxon>
        <taxon>Psychidae</taxon>
        <taxon>Oiketicinae</taxon>
        <taxon>Eumeta</taxon>
    </lineage>
</organism>
<dbReference type="Proteomes" id="UP000299102">
    <property type="component" value="Unassembled WGS sequence"/>
</dbReference>
<feature type="compositionally biased region" description="Basic residues" evidence="1">
    <location>
        <begin position="89"/>
        <end position="110"/>
    </location>
</feature>
<evidence type="ECO:0000313" key="2">
    <source>
        <dbReference type="EMBL" id="GBP40429.1"/>
    </source>
</evidence>
<evidence type="ECO:0000256" key="1">
    <source>
        <dbReference type="SAM" id="MobiDB-lite"/>
    </source>
</evidence>
<accession>A0A4C1VQF9</accession>
<dbReference type="EMBL" id="BGZK01000381">
    <property type="protein sequence ID" value="GBP40429.1"/>
    <property type="molecule type" value="Genomic_DNA"/>
</dbReference>
<gene>
    <name evidence="2" type="ORF">EVAR_25281_1</name>
</gene>